<proteinExistence type="predicted"/>
<name>A6IFC6_RAT</name>
<dbReference type="Proteomes" id="UP000234681">
    <property type="component" value="Chromosome 7"/>
</dbReference>
<reference evidence="1 2" key="1">
    <citation type="submission" date="2005-09" db="EMBL/GenBank/DDBJ databases">
        <authorList>
            <person name="Mural R.J."/>
            <person name="Li P.W."/>
            <person name="Adams M.D."/>
            <person name="Amanatides P.G."/>
            <person name="Baden-Tillson H."/>
            <person name="Barnstead M."/>
            <person name="Chin S.H."/>
            <person name="Dew I."/>
            <person name="Evans C.A."/>
            <person name="Ferriera S."/>
            <person name="Flanigan M."/>
            <person name="Fosler C."/>
            <person name="Glodek A."/>
            <person name="Gu Z."/>
            <person name="Holt R.A."/>
            <person name="Jennings D."/>
            <person name="Kraft C.L."/>
            <person name="Lu F."/>
            <person name="Nguyen T."/>
            <person name="Nusskern D.R."/>
            <person name="Pfannkoch C.M."/>
            <person name="Sitter C."/>
            <person name="Sutton G.G."/>
            <person name="Venter J.C."/>
            <person name="Wang Z."/>
            <person name="Woodage T."/>
            <person name="Zheng X.H."/>
            <person name="Zhong F."/>
        </authorList>
    </citation>
    <scope>NUCLEOTIDE SEQUENCE [LARGE SCALE GENOMIC DNA]</scope>
    <source>
        <strain>BN</strain>
        <strain evidence="2">Sprague-Dawley</strain>
    </source>
</reference>
<protein>
    <submittedName>
        <fullName evidence="1">RCG49123</fullName>
    </submittedName>
</protein>
<accession>A6IFC6</accession>
<organism evidence="1 2">
    <name type="scientific">Rattus norvegicus</name>
    <name type="common">Rat</name>
    <dbReference type="NCBI Taxonomy" id="10116"/>
    <lineage>
        <taxon>Eukaryota</taxon>
        <taxon>Metazoa</taxon>
        <taxon>Chordata</taxon>
        <taxon>Craniata</taxon>
        <taxon>Vertebrata</taxon>
        <taxon>Euteleostomi</taxon>
        <taxon>Mammalia</taxon>
        <taxon>Eutheria</taxon>
        <taxon>Euarchontoglires</taxon>
        <taxon>Glires</taxon>
        <taxon>Rodentia</taxon>
        <taxon>Myomorpha</taxon>
        <taxon>Muroidea</taxon>
        <taxon>Muridae</taxon>
        <taxon>Murinae</taxon>
        <taxon>Rattus</taxon>
    </lineage>
</organism>
<gene>
    <name evidence="1" type="ORF">rCG_49123</name>
</gene>
<sequence>MDAGTRNLAFWKRMRGITERHALSGQEHRWQSLLYSSFNLVSILKQLLTQWSKNQQQEVSQNVGHGPGLLIKAQETLLQST</sequence>
<dbReference type="EMBL" id="CH473960">
    <property type="protein sequence ID" value="EDM17122.1"/>
    <property type="molecule type" value="Genomic_DNA"/>
</dbReference>
<feature type="non-terminal residue" evidence="1">
    <location>
        <position position="81"/>
    </location>
</feature>
<evidence type="ECO:0000313" key="1">
    <source>
        <dbReference type="EMBL" id="EDM17122.1"/>
    </source>
</evidence>
<dbReference type="AlphaFoldDB" id="A6IFC6"/>
<evidence type="ECO:0000313" key="2">
    <source>
        <dbReference type="Proteomes" id="UP000234681"/>
    </source>
</evidence>